<accession>F4KMA7</accession>
<reference evidence="2" key="1">
    <citation type="submission" date="2011-04" db="EMBL/GenBank/DDBJ databases">
        <title>The complete genome of Porphyromonas asaccharolytica DSM 20707.</title>
        <authorList>
            <person name="Lucas S."/>
            <person name="Han J."/>
            <person name="Lapidus A."/>
            <person name="Bruce D."/>
            <person name="Goodwin L."/>
            <person name="Pitluck S."/>
            <person name="Peters L."/>
            <person name="Kyrpides N."/>
            <person name="Mavromatis K."/>
            <person name="Ivanova N."/>
            <person name="Ovchinnikova G."/>
            <person name="Pagani I."/>
            <person name="Lu M."/>
            <person name="Detter J.C."/>
            <person name="Tapia R."/>
            <person name="Han C."/>
            <person name="Land M."/>
            <person name="Hauser L."/>
            <person name="Markowitz V."/>
            <person name="Cheng J.-F."/>
            <person name="Hugenholtz P."/>
            <person name="Woyke T."/>
            <person name="Wu D."/>
            <person name="Gronow S."/>
            <person name="Wellnitz S."/>
            <person name="Brambilla E."/>
            <person name="Klenk H.-P."/>
            <person name="Eisen J.A."/>
        </authorList>
    </citation>
    <scope>NUCLEOTIDE SEQUENCE [LARGE SCALE GENOMIC DNA]</scope>
    <source>
        <strain evidence="2">ATCC 25260 / DSM 20707 / VPI 4198</strain>
    </source>
</reference>
<dbReference type="GO" id="GO:0019867">
    <property type="term" value="C:outer membrane"/>
    <property type="evidence" value="ECO:0007669"/>
    <property type="project" value="InterPro"/>
</dbReference>
<sequence length="201" mass="22724">MKRKALRVRSEGSIPPYVTEAESRKQHSDSPLCNSLIIGVVMLLLMGTSCSIKYKFNGATIDYTRIKTVTIEDFPNQAPLVYPPLSQMFSERLREQFRRNTRLESVDANGDLILEGAIVGYELTPMAMQEDALSAMTRFTITVRVSYTNTVEEKKSFSGRTFTASQEFDSNNLFSDIQEGLANELIDDLVKQIFNATVEDW</sequence>
<dbReference type="Pfam" id="PF04390">
    <property type="entry name" value="LptE"/>
    <property type="match status" value="1"/>
</dbReference>
<dbReference type="KEGG" id="pah:Poras_0272"/>
<organism evidence="1 2">
    <name type="scientific">Porphyromonas asaccharolytica (strain ATCC 25260 / DSM 20707 / BCRC 10618 / CCUG 7834 / JCM 6326 / LMG 13178 / VPI 4198 / B440)</name>
    <name type="common">Bacteroides asaccharolyticus</name>
    <dbReference type="NCBI Taxonomy" id="879243"/>
    <lineage>
        <taxon>Bacteria</taxon>
        <taxon>Pseudomonadati</taxon>
        <taxon>Bacteroidota</taxon>
        <taxon>Bacteroidia</taxon>
        <taxon>Bacteroidales</taxon>
        <taxon>Porphyromonadaceae</taxon>
        <taxon>Porphyromonas</taxon>
    </lineage>
</organism>
<dbReference type="AlphaFoldDB" id="F4KMA7"/>
<dbReference type="STRING" id="879243.Poras_0272"/>
<dbReference type="Proteomes" id="UP000006545">
    <property type="component" value="Chromosome"/>
</dbReference>
<gene>
    <name evidence="1" type="ordered locus">Poras_0272</name>
</gene>
<protein>
    <recommendedName>
        <fullName evidence="3">Lipoprotein</fullName>
    </recommendedName>
</protein>
<evidence type="ECO:0000313" key="1">
    <source>
        <dbReference type="EMBL" id="AEE12226.1"/>
    </source>
</evidence>
<keyword evidence="2" id="KW-1185">Reference proteome</keyword>
<dbReference type="GO" id="GO:0043165">
    <property type="term" value="P:Gram-negative-bacterium-type cell outer membrane assembly"/>
    <property type="evidence" value="ECO:0007669"/>
    <property type="project" value="InterPro"/>
</dbReference>
<dbReference type="HOGENOM" id="CLU_114082_1_0_10"/>
<evidence type="ECO:0008006" key="3">
    <source>
        <dbReference type="Google" id="ProtNLM"/>
    </source>
</evidence>
<proteinExistence type="predicted"/>
<dbReference type="EMBL" id="CP002689">
    <property type="protein sequence ID" value="AEE12226.1"/>
    <property type="molecule type" value="Genomic_DNA"/>
</dbReference>
<name>F4KMA7_PORAD</name>
<dbReference type="InterPro" id="IPR007485">
    <property type="entry name" value="LPS_assembly_LptE"/>
</dbReference>
<evidence type="ECO:0000313" key="2">
    <source>
        <dbReference type="Proteomes" id="UP000006545"/>
    </source>
</evidence>
<dbReference type="eggNOG" id="ENOG5032RR7">
    <property type="taxonomic scope" value="Bacteria"/>
</dbReference>